<dbReference type="Proteomes" id="UP001304429">
    <property type="component" value="Chromosome"/>
</dbReference>
<evidence type="ECO:0000313" key="2">
    <source>
        <dbReference type="EMBL" id="WOP57166.1"/>
    </source>
</evidence>
<dbReference type="AlphaFoldDB" id="A0AAX4FKR1"/>
<dbReference type="RefSeq" id="WP_181388311.1">
    <property type="nucleotide sequence ID" value="NZ_CP137539.1"/>
</dbReference>
<reference evidence="2" key="1">
    <citation type="submission" date="2023-10" db="EMBL/GenBank/DDBJ databases">
        <title>Comparative Genomic Analysis of Tomato Bacterial Spot Xanthomonads Reveals A New Lineage of Xanthomonas euvesicatoria.</title>
        <authorList>
            <person name="Huang C.-J."/>
            <person name="Wu T.-L."/>
            <person name="Wu Y.-L."/>
            <person name="Wang R.-S."/>
            <person name="Lin Y.-C."/>
        </authorList>
    </citation>
    <scope>NUCLEOTIDE SEQUENCE</scope>
    <source>
        <strain evidence="2">T0319-01</strain>
    </source>
</reference>
<dbReference type="Pfam" id="PF10544">
    <property type="entry name" value="T5orf172"/>
    <property type="match status" value="1"/>
</dbReference>
<proteinExistence type="predicted"/>
<dbReference type="EMBL" id="CP137539">
    <property type="protein sequence ID" value="WOP57166.1"/>
    <property type="molecule type" value="Genomic_DNA"/>
</dbReference>
<protein>
    <submittedName>
        <fullName evidence="2">GIY-YIG nuclease family protein</fullName>
    </submittedName>
</protein>
<sequence>MAEQYLYLLLNKEATAFKIGVAFQPLTRGAQLPQSIDSEKSLQIPMVGGSAIKVEKVLHYLFQNQSFEMPRGDGYTEWFVMDALGDVLKFLDEQKDRLGIGVPESIPPKAYAPRQPKLQDLSLLERRRMRQEAQEQRYLTQREAAMVNNLKAVESLTLLTEEWTRQSAVIGTLIGDAYNSSTAHVYLKDASDELLDGIRWLMPSSLVICGPKSSGIFSIFSSTYHDPAVGMEVTMPASLLVPDQRADEEVPGIDELRTALNRHLTPAAGEKKISLLRLKRQLDDSRQRFHEQFWTHWRENSGGIF</sequence>
<organism evidence="2 3">
    <name type="scientific">Xanthomonas euvesicatoria</name>
    <dbReference type="NCBI Taxonomy" id="456327"/>
    <lineage>
        <taxon>Bacteria</taxon>
        <taxon>Pseudomonadati</taxon>
        <taxon>Pseudomonadota</taxon>
        <taxon>Gammaproteobacteria</taxon>
        <taxon>Lysobacterales</taxon>
        <taxon>Lysobacteraceae</taxon>
        <taxon>Xanthomonas</taxon>
    </lineage>
</organism>
<accession>A0AAX4FKR1</accession>
<evidence type="ECO:0000259" key="1">
    <source>
        <dbReference type="Pfam" id="PF10544"/>
    </source>
</evidence>
<gene>
    <name evidence="2" type="ORF">R5577_02985</name>
</gene>
<dbReference type="InterPro" id="IPR018306">
    <property type="entry name" value="Phage_T5_Orf172_DNA-bd"/>
</dbReference>
<name>A0AAX4FKR1_XANEU</name>
<evidence type="ECO:0000313" key="3">
    <source>
        <dbReference type="Proteomes" id="UP001304429"/>
    </source>
</evidence>
<feature type="domain" description="Bacteriophage T5 Orf172 DNA-binding" evidence="1">
    <location>
        <begin position="5"/>
        <end position="91"/>
    </location>
</feature>